<feature type="domain" description="Cyclic nucleotide-binding" evidence="1">
    <location>
        <begin position="11"/>
        <end position="59"/>
    </location>
</feature>
<reference evidence="2 3" key="1">
    <citation type="submission" date="2019-05" db="EMBL/GenBank/DDBJ databases">
        <title>Panacibacter sp. strain 17mud1-8 Genome sequencing and assembly.</title>
        <authorList>
            <person name="Chhetri G."/>
        </authorList>
    </citation>
    <scope>NUCLEOTIDE SEQUENCE [LARGE SCALE GENOMIC DNA]</scope>
    <source>
        <strain evidence="2 3">17mud1-8</strain>
    </source>
</reference>
<dbReference type="InterPro" id="IPR000595">
    <property type="entry name" value="cNMP-bd_dom"/>
</dbReference>
<dbReference type="Pfam" id="PF00027">
    <property type="entry name" value="cNMP_binding"/>
    <property type="match status" value="1"/>
</dbReference>
<dbReference type="SUPFAM" id="SSF51206">
    <property type="entry name" value="cAMP-binding domain-like"/>
    <property type="match status" value="1"/>
</dbReference>
<dbReference type="Proteomes" id="UP000305848">
    <property type="component" value="Unassembled WGS sequence"/>
</dbReference>
<sequence length="194" mass="23216">MADVLIQHIRKFVAIDEQDAPTILSFFQSITLPKKENLLREGELCKSNYFVVKGCLRLFFINEKGIEQTTQFAIENWWLTDYMAFQNQQSSGFFVQAVEKTEVLALHFHVEEQLLKQFPQLERYFRLIYQKAYAASQMRMKYIYDFSREELYHHFAEHFPEFIQRIPQYLLASFLGFTPEYLSEIRKKSVLKLV</sequence>
<evidence type="ECO:0000313" key="3">
    <source>
        <dbReference type="Proteomes" id="UP000305848"/>
    </source>
</evidence>
<comment type="caution">
    <text evidence="2">The sequence shown here is derived from an EMBL/GenBank/DDBJ whole genome shotgun (WGS) entry which is preliminary data.</text>
</comment>
<protein>
    <submittedName>
        <fullName evidence="2">Crp/Fnr family transcriptional regulator</fullName>
    </submittedName>
</protein>
<keyword evidence="3" id="KW-1185">Reference proteome</keyword>
<dbReference type="RefSeq" id="WP_137259950.1">
    <property type="nucleotide sequence ID" value="NZ_SZQL01000001.1"/>
</dbReference>
<dbReference type="AlphaFoldDB" id="A0A4U3L9D5"/>
<dbReference type="CDD" id="cd00038">
    <property type="entry name" value="CAP_ED"/>
    <property type="match status" value="1"/>
</dbReference>
<gene>
    <name evidence="2" type="ORF">FC093_01425</name>
</gene>
<organism evidence="2 3">
    <name type="scientific">Ilyomonas limi</name>
    <dbReference type="NCBI Taxonomy" id="2575867"/>
    <lineage>
        <taxon>Bacteria</taxon>
        <taxon>Pseudomonadati</taxon>
        <taxon>Bacteroidota</taxon>
        <taxon>Chitinophagia</taxon>
        <taxon>Chitinophagales</taxon>
        <taxon>Chitinophagaceae</taxon>
        <taxon>Ilyomonas</taxon>
    </lineage>
</organism>
<name>A0A4U3L9D5_9BACT</name>
<proteinExistence type="predicted"/>
<dbReference type="EMBL" id="SZQL01000001">
    <property type="protein sequence ID" value="TKK71710.1"/>
    <property type="molecule type" value="Genomic_DNA"/>
</dbReference>
<evidence type="ECO:0000259" key="1">
    <source>
        <dbReference type="PROSITE" id="PS50042"/>
    </source>
</evidence>
<accession>A0A4U3L9D5</accession>
<dbReference type="OrthoDB" id="9152304at2"/>
<dbReference type="PROSITE" id="PS50042">
    <property type="entry name" value="CNMP_BINDING_3"/>
    <property type="match status" value="1"/>
</dbReference>
<dbReference type="Gene3D" id="2.60.120.10">
    <property type="entry name" value="Jelly Rolls"/>
    <property type="match status" value="1"/>
</dbReference>
<dbReference type="InterPro" id="IPR018490">
    <property type="entry name" value="cNMP-bd_dom_sf"/>
</dbReference>
<evidence type="ECO:0000313" key="2">
    <source>
        <dbReference type="EMBL" id="TKK71710.1"/>
    </source>
</evidence>
<dbReference type="InterPro" id="IPR014710">
    <property type="entry name" value="RmlC-like_jellyroll"/>
</dbReference>